<keyword evidence="3" id="KW-1185">Reference proteome</keyword>
<dbReference type="KEGG" id="eff:skT53_09030"/>
<reference evidence="2 3" key="1">
    <citation type="submission" date="2020-08" db="EMBL/GenBank/DDBJ databases">
        <title>Complete Genome Sequence of Effusibacillus dendaii Strain skT53, Isolated from Farmland soil.</title>
        <authorList>
            <person name="Konishi T."/>
            <person name="Kawasaki H."/>
        </authorList>
    </citation>
    <scope>NUCLEOTIDE SEQUENCE [LARGE SCALE GENOMIC DNA]</scope>
    <source>
        <strain evidence="3">skT53</strain>
    </source>
</reference>
<gene>
    <name evidence="2" type="ORF">skT53_09030</name>
</gene>
<name>A0A7I8D6Z1_9BACL</name>
<accession>A0A7I8D6Z1</accession>
<evidence type="ECO:0000313" key="2">
    <source>
        <dbReference type="EMBL" id="BCJ85918.1"/>
    </source>
</evidence>
<organism evidence="2 3">
    <name type="scientific">Effusibacillus dendaii</name>
    <dbReference type="NCBI Taxonomy" id="2743772"/>
    <lineage>
        <taxon>Bacteria</taxon>
        <taxon>Bacillati</taxon>
        <taxon>Bacillota</taxon>
        <taxon>Bacilli</taxon>
        <taxon>Bacillales</taxon>
        <taxon>Alicyclobacillaceae</taxon>
        <taxon>Effusibacillus</taxon>
    </lineage>
</organism>
<dbReference type="AlphaFoldDB" id="A0A7I8D6Z1"/>
<dbReference type="RefSeq" id="WP_200759981.1">
    <property type="nucleotide sequence ID" value="NZ_AP023366.1"/>
</dbReference>
<feature type="transmembrane region" description="Helical" evidence="1">
    <location>
        <begin position="20"/>
        <end position="53"/>
    </location>
</feature>
<dbReference type="EMBL" id="AP023366">
    <property type="protein sequence ID" value="BCJ85918.1"/>
    <property type="molecule type" value="Genomic_DNA"/>
</dbReference>
<dbReference type="Proteomes" id="UP000593802">
    <property type="component" value="Chromosome"/>
</dbReference>
<keyword evidence="1" id="KW-0812">Transmembrane</keyword>
<evidence type="ECO:0008006" key="4">
    <source>
        <dbReference type="Google" id="ProtNLM"/>
    </source>
</evidence>
<sequence length="76" mass="8724">MKWWNSVVTFLQTANLRIVGMLIGALLGLLFLLVGFWKTLIFAAFIAAGYGVGRWIDTQEDWRDVIERITPNKPRD</sequence>
<protein>
    <recommendedName>
        <fullName evidence="4">DUF2273 domain-containing protein</fullName>
    </recommendedName>
</protein>
<evidence type="ECO:0000313" key="3">
    <source>
        <dbReference type="Proteomes" id="UP000593802"/>
    </source>
</evidence>
<dbReference type="InterPro" id="IPR018730">
    <property type="entry name" value="DUF2273"/>
</dbReference>
<proteinExistence type="predicted"/>
<dbReference type="Pfam" id="PF10031">
    <property type="entry name" value="DUF2273"/>
    <property type="match status" value="1"/>
</dbReference>
<evidence type="ECO:0000256" key="1">
    <source>
        <dbReference type="SAM" id="Phobius"/>
    </source>
</evidence>
<keyword evidence="1" id="KW-0472">Membrane</keyword>
<keyword evidence="1" id="KW-1133">Transmembrane helix</keyword>